<name>A0A1G6H6P0_9GAMM</name>
<reference evidence="3" key="1">
    <citation type="submission" date="2016-09" db="EMBL/GenBank/DDBJ databases">
        <authorList>
            <person name="Varghese N."/>
            <person name="Submissions S."/>
        </authorList>
    </citation>
    <scope>NUCLEOTIDE SEQUENCE [LARGE SCALE GENOMIC DNA]</scope>
    <source>
        <strain evidence="3">ANC 4667</strain>
    </source>
</reference>
<sequence>MLFKYLIPFMFLSIMTFGHAAETASIRTPEGQTLSLGDSFTDMQTRLHLSPSSMVSREFKENKKDYLAMDYTYEVENMLYTITIVNDQVKKIEWLNTDQDIKKDQMTKE</sequence>
<evidence type="ECO:0000313" key="2">
    <source>
        <dbReference type="EMBL" id="SDB89940.1"/>
    </source>
</evidence>
<evidence type="ECO:0000313" key="3">
    <source>
        <dbReference type="Proteomes" id="UP000243468"/>
    </source>
</evidence>
<organism evidence="2 3">
    <name type="scientific">Acinetobacter kookii</name>
    <dbReference type="NCBI Taxonomy" id="1226327"/>
    <lineage>
        <taxon>Bacteria</taxon>
        <taxon>Pseudomonadati</taxon>
        <taxon>Pseudomonadota</taxon>
        <taxon>Gammaproteobacteria</taxon>
        <taxon>Moraxellales</taxon>
        <taxon>Moraxellaceae</taxon>
        <taxon>Acinetobacter</taxon>
    </lineage>
</organism>
<keyword evidence="1" id="KW-0732">Signal</keyword>
<gene>
    <name evidence="2" type="ORF">SAMN05421732_101774</name>
</gene>
<dbReference type="AlphaFoldDB" id="A0A1G6H6P0"/>
<dbReference type="Proteomes" id="UP000243468">
    <property type="component" value="Unassembled WGS sequence"/>
</dbReference>
<keyword evidence="3" id="KW-1185">Reference proteome</keyword>
<accession>A0A1G6H6P0</accession>
<protein>
    <recommendedName>
        <fullName evidence="4">Peptidase propeptide and YPEB domain-containing protein</fullName>
    </recommendedName>
</protein>
<evidence type="ECO:0008006" key="4">
    <source>
        <dbReference type="Google" id="ProtNLM"/>
    </source>
</evidence>
<evidence type="ECO:0000256" key="1">
    <source>
        <dbReference type="SAM" id="SignalP"/>
    </source>
</evidence>
<feature type="chain" id="PRO_5017291335" description="Peptidase propeptide and YPEB domain-containing protein" evidence="1">
    <location>
        <begin position="21"/>
        <end position="109"/>
    </location>
</feature>
<proteinExistence type="predicted"/>
<feature type="signal peptide" evidence="1">
    <location>
        <begin position="1"/>
        <end position="20"/>
    </location>
</feature>
<dbReference type="EMBL" id="FMYO01000001">
    <property type="protein sequence ID" value="SDB89940.1"/>
    <property type="molecule type" value="Genomic_DNA"/>
</dbReference>